<dbReference type="AlphaFoldDB" id="A0A7E4VT96"/>
<protein>
    <submittedName>
        <fullName evidence="3">Swi3 domain-containing protein</fullName>
    </submittedName>
</protein>
<dbReference type="Proteomes" id="UP000492821">
    <property type="component" value="Unassembled WGS sequence"/>
</dbReference>
<organism evidence="2 3">
    <name type="scientific">Panagrellus redivivus</name>
    <name type="common">Microworm</name>
    <dbReference type="NCBI Taxonomy" id="6233"/>
    <lineage>
        <taxon>Eukaryota</taxon>
        <taxon>Metazoa</taxon>
        <taxon>Ecdysozoa</taxon>
        <taxon>Nematoda</taxon>
        <taxon>Chromadorea</taxon>
        <taxon>Rhabditida</taxon>
        <taxon>Tylenchina</taxon>
        <taxon>Panagrolaimomorpha</taxon>
        <taxon>Panagrolaimoidea</taxon>
        <taxon>Panagrolaimidae</taxon>
        <taxon>Panagrellus</taxon>
    </lineage>
</organism>
<feature type="region of interest" description="Disordered" evidence="1">
    <location>
        <begin position="112"/>
        <end position="132"/>
    </location>
</feature>
<feature type="region of interest" description="Disordered" evidence="1">
    <location>
        <begin position="170"/>
        <end position="194"/>
    </location>
</feature>
<dbReference type="WBParaSite" id="Pan_g311.t1">
    <property type="protein sequence ID" value="Pan_g311.t1"/>
    <property type="gene ID" value="Pan_g311"/>
</dbReference>
<feature type="compositionally biased region" description="Low complexity" evidence="1">
    <location>
        <begin position="112"/>
        <end position="126"/>
    </location>
</feature>
<feature type="region of interest" description="Disordered" evidence="1">
    <location>
        <begin position="297"/>
        <end position="417"/>
    </location>
</feature>
<feature type="compositionally biased region" description="Polar residues" evidence="1">
    <location>
        <begin position="174"/>
        <end position="190"/>
    </location>
</feature>
<feature type="compositionally biased region" description="Basic and acidic residues" evidence="1">
    <location>
        <begin position="400"/>
        <end position="417"/>
    </location>
</feature>
<accession>A0A7E4VT96</accession>
<evidence type="ECO:0000256" key="1">
    <source>
        <dbReference type="SAM" id="MobiDB-lite"/>
    </source>
</evidence>
<feature type="compositionally biased region" description="Low complexity" evidence="1">
    <location>
        <begin position="351"/>
        <end position="372"/>
    </location>
</feature>
<name>A0A7E4VT96_PANRE</name>
<reference evidence="3" key="2">
    <citation type="submission" date="2020-10" db="UniProtKB">
        <authorList>
            <consortium name="WormBaseParasite"/>
        </authorList>
    </citation>
    <scope>IDENTIFICATION</scope>
</reference>
<keyword evidence="2" id="KW-1185">Reference proteome</keyword>
<reference evidence="2" key="1">
    <citation type="journal article" date="2013" name="Genetics">
        <title>The draft genome and transcriptome of Panagrellus redivivus are shaped by the harsh demands of a free-living lifestyle.</title>
        <authorList>
            <person name="Srinivasan J."/>
            <person name="Dillman A.R."/>
            <person name="Macchietto M.G."/>
            <person name="Heikkinen L."/>
            <person name="Lakso M."/>
            <person name="Fracchia K.M."/>
            <person name="Antoshechkin I."/>
            <person name="Mortazavi A."/>
            <person name="Wong G."/>
            <person name="Sternberg P.W."/>
        </authorList>
    </citation>
    <scope>NUCLEOTIDE SEQUENCE [LARGE SCALE GENOMIC DNA]</scope>
    <source>
        <strain evidence="2">MT8872</strain>
    </source>
</reference>
<evidence type="ECO:0000313" key="3">
    <source>
        <dbReference type="WBParaSite" id="Pan_g311.t1"/>
    </source>
</evidence>
<sequence>MRREDAERLLHHHYRLHTQVKSRIDNKPPKSMFVSPKSIHYKSFANRVTRPKSLDNLVKTPPKRRGQDELAHFVSRQRVSSVTNSLPSQSANLNGSFNAYARRSMTNITKITPSTASTSAASSRPPTSKPLFDASGIRARILDDRNYAPPLRRSGPPSIVELNHSLRGLALQDPNLSQKSTVSRGKSPNTPGKPEIVQSMIRARTASANAARRRQLSSSENVPDRVKNAMAVTLGKEYQEFKDTVLSNIIRRGVFNDRVIKDSFYKEIERRRDLDLNQMEVIMFDTLAELDVKTVETLPAPPPSRALRPQTAKPRKVTIAPPKPQRLIESDDGDSDLSIANDDEKGEESSSESSETASSKNGSNSDSSAGSATERSSKSEGDTPRAMSPNTDSSSSSGSDDGHKSDDNRRGSKDFYQ</sequence>
<proteinExistence type="predicted"/>
<evidence type="ECO:0000313" key="2">
    <source>
        <dbReference type="Proteomes" id="UP000492821"/>
    </source>
</evidence>